<dbReference type="EMBL" id="CP026606">
    <property type="protein sequence ID" value="AVB75655.1"/>
    <property type="molecule type" value="Genomic_DNA"/>
</dbReference>
<dbReference type="CDD" id="cd03696">
    <property type="entry name" value="SelB_II"/>
    <property type="match status" value="1"/>
</dbReference>
<feature type="domain" description="Translation elongation factor EFTu-like" evidence="1">
    <location>
        <begin position="157"/>
        <end position="223"/>
    </location>
</feature>
<dbReference type="InterPro" id="IPR027417">
    <property type="entry name" value="P-loop_NTPase"/>
</dbReference>
<dbReference type="InterPro" id="IPR004161">
    <property type="entry name" value="EFTu-like_2"/>
</dbReference>
<evidence type="ECO:0000313" key="3">
    <source>
        <dbReference type="EMBL" id="MBA2864072.1"/>
    </source>
</evidence>
<evidence type="ECO:0000313" key="2">
    <source>
        <dbReference type="EMBL" id="AVB75655.1"/>
    </source>
</evidence>
<reference evidence="2" key="2">
    <citation type="submission" date="2018-02" db="EMBL/GenBank/DDBJ databases">
        <title>Complete genome sequence of the Methanococcus maripaludis type strain JJ (DSM 2067), a model for selenoprotein synthesis in Archaea.</title>
        <authorList>
            <person name="Poehlein A."/>
            <person name="Heym D."/>
            <person name="Quitzke V."/>
            <person name="Fersch J."/>
            <person name="Daniel R."/>
            <person name="Rother M."/>
        </authorList>
    </citation>
    <scope>NUCLEOTIDE SEQUENCE [LARGE SCALE GENOMIC DNA]</scope>
    <source>
        <strain evidence="2">DSM 2067</strain>
    </source>
</reference>
<dbReference type="EMBL" id="JACHED010000002">
    <property type="protein sequence ID" value="MBB6496997.1"/>
    <property type="molecule type" value="Genomic_DNA"/>
</dbReference>
<dbReference type="GeneID" id="36101333"/>
<evidence type="ECO:0000313" key="6">
    <source>
        <dbReference type="Proteomes" id="UP000567099"/>
    </source>
</evidence>
<dbReference type="Proteomes" id="UP000567099">
    <property type="component" value="Unassembled WGS sequence"/>
</dbReference>
<keyword evidence="2" id="KW-0251">Elongation factor</keyword>
<accession>A0A2L1C8H6</accession>
<dbReference type="KEGG" id="mmad:MMJJ_02370"/>
<dbReference type="Proteomes" id="UP000239462">
    <property type="component" value="Chromosome"/>
</dbReference>
<proteinExistence type="predicted"/>
<dbReference type="EMBL" id="JACDUO010000001">
    <property type="protein sequence ID" value="MBA2864072.1"/>
    <property type="molecule type" value="Genomic_DNA"/>
</dbReference>
<dbReference type="InterPro" id="IPR050055">
    <property type="entry name" value="EF-Tu_GTPase"/>
</dbReference>
<reference evidence="5" key="1">
    <citation type="journal article" date="2018" name="Genome Announc.">
        <title>Complete Genome Sequence of the Methanococcus maripaludis Type Strain JJ (DSM 2067), a Model for Selenoprotein Synthesis in Archaea.</title>
        <authorList>
            <person name="Poehlein A."/>
            <person name="Heym D."/>
            <person name="Quitzke V."/>
            <person name="Fersch J."/>
            <person name="Daniel R."/>
            <person name="Rother M."/>
        </authorList>
    </citation>
    <scope>NUCLEOTIDE SEQUENCE [LARGE SCALE GENOMIC DNA]</scope>
    <source>
        <strain evidence="5">DSM 2067</strain>
    </source>
</reference>
<dbReference type="AlphaFoldDB" id="A0A2L1C8H6"/>
<dbReference type="Gene3D" id="2.40.30.10">
    <property type="entry name" value="Translation factors"/>
    <property type="match status" value="1"/>
</dbReference>
<evidence type="ECO:0000313" key="4">
    <source>
        <dbReference type="EMBL" id="MBB6496997.1"/>
    </source>
</evidence>
<name>A0A2L1C8H6_METMI</name>
<dbReference type="SUPFAM" id="SSF50447">
    <property type="entry name" value="Translation proteins"/>
    <property type="match status" value="1"/>
</dbReference>
<dbReference type="RefSeq" id="WP_104837321.1">
    <property type="nucleotide sequence ID" value="NZ_CP026606.1"/>
</dbReference>
<dbReference type="Pfam" id="PF03144">
    <property type="entry name" value="GTP_EFTU_D2"/>
    <property type="match status" value="1"/>
</dbReference>
<evidence type="ECO:0000313" key="5">
    <source>
        <dbReference type="Proteomes" id="UP000239462"/>
    </source>
</evidence>
<reference evidence="3 6" key="3">
    <citation type="submission" date="2020-07" db="EMBL/GenBank/DDBJ databases">
        <title>Genomic Encyclopedia of Type Strains, Phase IV (KMG-V): Genome sequencing to study the core and pangenomes of soil and plant-associated prokaryotes.</title>
        <authorList>
            <person name="Whitman W."/>
        </authorList>
    </citation>
    <scope>NUCLEOTIDE SEQUENCE [LARGE SCALE GENOMIC DNA]</scope>
    <source>
        <strain evidence="3 6">C13</strain>
        <strain evidence="4 7">D1</strain>
    </source>
</reference>
<dbReference type="PANTHER" id="PTHR43721:SF11">
    <property type="entry name" value="SELENOCYSTEINE-SPECIFIC ELONGATION FACTOR"/>
    <property type="match status" value="1"/>
</dbReference>
<evidence type="ECO:0000313" key="7">
    <source>
        <dbReference type="Proteomes" id="UP000590564"/>
    </source>
</evidence>
<dbReference type="Gene3D" id="3.40.50.300">
    <property type="entry name" value="P-loop containing nucleotide triphosphate hydrolases"/>
    <property type="match status" value="1"/>
</dbReference>
<dbReference type="GO" id="GO:0001514">
    <property type="term" value="P:selenocysteine incorporation"/>
    <property type="evidence" value="ECO:0007669"/>
    <property type="project" value="TreeGrafter"/>
</dbReference>
<dbReference type="InterPro" id="IPR009000">
    <property type="entry name" value="Transl_B-barrel_sf"/>
</dbReference>
<dbReference type="PANTHER" id="PTHR43721">
    <property type="entry name" value="ELONGATION FACTOR TU-RELATED"/>
    <property type="match status" value="1"/>
</dbReference>
<dbReference type="GO" id="GO:0005525">
    <property type="term" value="F:GTP binding"/>
    <property type="evidence" value="ECO:0007669"/>
    <property type="project" value="InterPro"/>
</dbReference>
<organism evidence="2 5">
    <name type="scientific">Methanococcus maripaludis</name>
    <name type="common">Methanococcus deltae</name>
    <dbReference type="NCBI Taxonomy" id="39152"/>
    <lineage>
        <taxon>Archaea</taxon>
        <taxon>Methanobacteriati</taxon>
        <taxon>Methanobacteriota</taxon>
        <taxon>Methanomada group</taxon>
        <taxon>Methanococci</taxon>
        <taxon>Methanococcales</taxon>
        <taxon>Methanococcaceae</taxon>
        <taxon>Methanococcus</taxon>
    </lineage>
</organism>
<gene>
    <name evidence="3" type="ORF">HNP94_001072</name>
    <name evidence="4" type="ORF">HNP96_001038</name>
    <name evidence="2" type="ORF">MMJJ_02370</name>
</gene>
<protein>
    <submittedName>
        <fullName evidence="3">Selenocysteine-specific translation elongation factor</fullName>
    </submittedName>
    <submittedName>
        <fullName evidence="2">Translation elongation factor EF Tu-like protein</fullName>
    </submittedName>
</protein>
<dbReference type="Proteomes" id="UP000590564">
    <property type="component" value="Unassembled WGS sequence"/>
</dbReference>
<sequence>MKNVTIGLFGDFEDAGKNIAKKGTSTDITLYNHKNGDDSAVFVEPTRYPERIQPLIYTINMMDYALVFIDEIKPEIGETLLTLDLFGVERGFIVVGEYVDVEQLKGIISNTSMKNFEFLEKDYIQIREKMITIPEVEKSREFIKIPIDHFFSVKSVGTVILGKVDKGSVSVHDNLRIYPTNNKAMVKSVQVHDRDVKEAGTNSRVGLSLKGISVDDLDRGMILSNGELEVSDKIELEMKWNPYMNKEVAVGEGYQIIVGLQTVSCKIEEKNGNKLTLKLLKPAAFEKGDKFIMLDGSAKVRIIGVSKYE</sequence>
<evidence type="ECO:0000259" key="1">
    <source>
        <dbReference type="Pfam" id="PF03144"/>
    </source>
</evidence>
<keyword evidence="2" id="KW-0648">Protein biosynthesis</keyword>
<dbReference type="GO" id="GO:0003746">
    <property type="term" value="F:translation elongation factor activity"/>
    <property type="evidence" value="ECO:0007669"/>
    <property type="project" value="UniProtKB-KW"/>
</dbReference>